<accession>A0A367JXE7</accession>
<evidence type="ECO:0000256" key="4">
    <source>
        <dbReference type="ARBA" id="ARBA00022801"/>
    </source>
</evidence>
<gene>
    <name evidence="8" type="ORF">CU098_005949</name>
</gene>
<feature type="chain" id="PRO_5017034306" description="NodB homology domain-containing protein" evidence="6">
    <location>
        <begin position="19"/>
        <end position="257"/>
    </location>
</feature>
<dbReference type="Proteomes" id="UP000253551">
    <property type="component" value="Unassembled WGS sequence"/>
</dbReference>
<dbReference type="OrthoDB" id="2125469at2759"/>
<dbReference type="Gene3D" id="3.20.20.370">
    <property type="entry name" value="Glycoside hydrolase/deacetylase"/>
    <property type="match status" value="1"/>
</dbReference>
<comment type="cofactor">
    <cofactor evidence="1">
        <name>Co(2+)</name>
        <dbReference type="ChEBI" id="CHEBI:48828"/>
    </cofactor>
</comment>
<dbReference type="PANTHER" id="PTHR46471">
    <property type="entry name" value="CHITIN DEACETYLASE"/>
    <property type="match status" value="1"/>
</dbReference>
<dbReference type="AlphaFoldDB" id="A0A367JXE7"/>
<dbReference type="GO" id="GO:0005975">
    <property type="term" value="P:carbohydrate metabolic process"/>
    <property type="evidence" value="ECO:0007669"/>
    <property type="project" value="InterPro"/>
</dbReference>
<dbReference type="GO" id="GO:0046872">
    <property type="term" value="F:metal ion binding"/>
    <property type="evidence" value="ECO:0007669"/>
    <property type="project" value="UniProtKB-KW"/>
</dbReference>
<dbReference type="PROSITE" id="PS51677">
    <property type="entry name" value="NODB"/>
    <property type="match status" value="1"/>
</dbReference>
<feature type="domain" description="NodB homology" evidence="7">
    <location>
        <begin position="37"/>
        <end position="239"/>
    </location>
</feature>
<reference evidence="8 9" key="1">
    <citation type="journal article" date="2018" name="G3 (Bethesda)">
        <title>Phylogenetic and Phylogenomic Definition of Rhizopus Species.</title>
        <authorList>
            <person name="Gryganskyi A.P."/>
            <person name="Golan J."/>
            <person name="Dolatabadi S."/>
            <person name="Mondo S."/>
            <person name="Robb S."/>
            <person name="Idnurm A."/>
            <person name="Muszewska A."/>
            <person name="Steczkiewicz K."/>
            <person name="Masonjones S."/>
            <person name="Liao H.L."/>
            <person name="Gajdeczka M.T."/>
            <person name="Anike F."/>
            <person name="Vuek A."/>
            <person name="Anishchenko I.M."/>
            <person name="Voigt K."/>
            <person name="de Hoog G.S."/>
            <person name="Smith M.E."/>
            <person name="Heitman J."/>
            <person name="Vilgalys R."/>
            <person name="Stajich J.E."/>
        </authorList>
    </citation>
    <scope>NUCLEOTIDE SEQUENCE [LARGE SCALE GENOMIC DNA]</scope>
    <source>
        <strain evidence="8 9">LSU 92-RS-03</strain>
    </source>
</reference>
<evidence type="ECO:0000256" key="2">
    <source>
        <dbReference type="ARBA" id="ARBA00022723"/>
    </source>
</evidence>
<dbReference type="GO" id="GO:0016810">
    <property type="term" value="F:hydrolase activity, acting on carbon-nitrogen (but not peptide) bonds"/>
    <property type="evidence" value="ECO:0007669"/>
    <property type="project" value="InterPro"/>
</dbReference>
<dbReference type="Pfam" id="PF01522">
    <property type="entry name" value="Polysacc_deac_1"/>
    <property type="match status" value="1"/>
</dbReference>
<evidence type="ECO:0000256" key="6">
    <source>
        <dbReference type="SAM" id="SignalP"/>
    </source>
</evidence>
<dbReference type="CDD" id="cd10951">
    <property type="entry name" value="CE4_ClCDA_like"/>
    <property type="match status" value="1"/>
</dbReference>
<dbReference type="EMBL" id="PJQM01002542">
    <property type="protein sequence ID" value="RCH94565.1"/>
    <property type="molecule type" value="Genomic_DNA"/>
</dbReference>
<comment type="caution">
    <text evidence="8">The sequence shown here is derived from an EMBL/GenBank/DDBJ whole genome shotgun (WGS) entry which is preliminary data.</text>
</comment>
<dbReference type="InterPro" id="IPR002509">
    <property type="entry name" value="NODB_dom"/>
</dbReference>
<dbReference type="PANTHER" id="PTHR46471:SF9">
    <property type="entry name" value="CHITIN DEACETYLASE"/>
    <property type="match status" value="1"/>
</dbReference>
<evidence type="ECO:0000313" key="8">
    <source>
        <dbReference type="EMBL" id="RCH94565.1"/>
    </source>
</evidence>
<keyword evidence="9" id="KW-1185">Reference proteome</keyword>
<keyword evidence="5" id="KW-0119">Carbohydrate metabolism</keyword>
<organism evidence="8 9">
    <name type="scientific">Rhizopus stolonifer</name>
    <name type="common">Rhizopus nigricans</name>
    <dbReference type="NCBI Taxonomy" id="4846"/>
    <lineage>
        <taxon>Eukaryota</taxon>
        <taxon>Fungi</taxon>
        <taxon>Fungi incertae sedis</taxon>
        <taxon>Mucoromycota</taxon>
        <taxon>Mucoromycotina</taxon>
        <taxon>Mucoromycetes</taxon>
        <taxon>Mucorales</taxon>
        <taxon>Mucorineae</taxon>
        <taxon>Rhizopodaceae</taxon>
        <taxon>Rhizopus</taxon>
    </lineage>
</organism>
<sequence>MKSTLLLTLAVAATAVSAVPLEKRATAQVITTCSVPGTIALTFDDGPYEYTWALADTLKKEGVTATFFMNGKNWVDVEKQSVQTSAGTKTYKQVIKHVYDQGHQLGSHTYSHVDLSSKSASAITTEMQKLEKIFRSVIGKNPLYMRPPLGAHDSNTLSTLGKLGYKVILWDIDSQDWAHSTETSLSVEQKNYKDVIEADSKSKPHGHISLQHDVHKKTVDKLVPWVISYIKSKKNYKFVSVAECIGKTKGSAYKTKQ</sequence>
<dbReference type="InterPro" id="IPR011330">
    <property type="entry name" value="Glyco_hydro/deAcase_b/a-brl"/>
</dbReference>
<evidence type="ECO:0000256" key="5">
    <source>
        <dbReference type="ARBA" id="ARBA00023277"/>
    </source>
</evidence>
<keyword evidence="2" id="KW-0479">Metal-binding</keyword>
<evidence type="ECO:0000313" key="9">
    <source>
        <dbReference type="Proteomes" id="UP000253551"/>
    </source>
</evidence>
<protein>
    <recommendedName>
        <fullName evidence="7">NodB homology domain-containing protein</fullName>
    </recommendedName>
</protein>
<evidence type="ECO:0000259" key="7">
    <source>
        <dbReference type="PROSITE" id="PS51677"/>
    </source>
</evidence>
<dbReference type="STRING" id="4846.A0A367JXE7"/>
<name>A0A367JXE7_RHIST</name>
<proteinExistence type="predicted"/>
<feature type="signal peptide" evidence="6">
    <location>
        <begin position="1"/>
        <end position="18"/>
    </location>
</feature>
<evidence type="ECO:0000256" key="1">
    <source>
        <dbReference type="ARBA" id="ARBA00001941"/>
    </source>
</evidence>
<evidence type="ECO:0000256" key="3">
    <source>
        <dbReference type="ARBA" id="ARBA00022729"/>
    </source>
</evidence>
<keyword evidence="4" id="KW-0378">Hydrolase</keyword>
<dbReference type="SUPFAM" id="SSF88713">
    <property type="entry name" value="Glycoside hydrolase/deacetylase"/>
    <property type="match status" value="1"/>
</dbReference>
<keyword evidence="3 6" id="KW-0732">Signal</keyword>